<feature type="transmembrane region" description="Helical" evidence="1">
    <location>
        <begin position="101"/>
        <end position="134"/>
    </location>
</feature>
<accession>A0A6M0IEB0</accession>
<keyword evidence="1" id="KW-1133">Transmembrane helix</keyword>
<keyword evidence="3" id="KW-1185">Reference proteome</keyword>
<evidence type="ECO:0000313" key="2">
    <source>
        <dbReference type="EMBL" id="NEU66105.1"/>
    </source>
</evidence>
<feature type="transmembrane region" description="Helical" evidence="1">
    <location>
        <begin position="24"/>
        <end position="42"/>
    </location>
</feature>
<dbReference type="Proteomes" id="UP000477386">
    <property type="component" value="Unassembled WGS sequence"/>
</dbReference>
<dbReference type="AlphaFoldDB" id="A0A6M0IEB0"/>
<name>A0A6M0IEB0_9BACT</name>
<dbReference type="EMBL" id="JAAGNZ010000001">
    <property type="protein sequence ID" value="NEU66105.1"/>
    <property type="molecule type" value="Genomic_DNA"/>
</dbReference>
<gene>
    <name evidence="2" type="ORF">GK091_04365</name>
</gene>
<dbReference type="RefSeq" id="WP_164035387.1">
    <property type="nucleotide sequence ID" value="NZ_JAAGNZ010000001.1"/>
</dbReference>
<protein>
    <submittedName>
        <fullName evidence="2">Uncharacterized protein</fullName>
    </submittedName>
</protein>
<evidence type="ECO:0000256" key="1">
    <source>
        <dbReference type="SAM" id="Phobius"/>
    </source>
</evidence>
<feature type="transmembrane region" description="Helical" evidence="1">
    <location>
        <begin position="155"/>
        <end position="173"/>
    </location>
</feature>
<reference evidence="2 3" key="1">
    <citation type="submission" date="2020-02" db="EMBL/GenBank/DDBJ databases">
        <title>Draft genome sequence of two Spirosoma agri KCTC 52727 and Spirosoma terrae KCTC 52035.</title>
        <authorList>
            <person name="Rojas J."/>
            <person name="Ambika Manirajan B."/>
            <person name="Ratering S."/>
            <person name="Suarez C."/>
            <person name="Schnell S."/>
        </authorList>
    </citation>
    <scope>NUCLEOTIDE SEQUENCE [LARGE SCALE GENOMIC DNA]</scope>
    <source>
        <strain evidence="2 3">KCTC 52727</strain>
    </source>
</reference>
<feature type="transmembrane region" description="Helical" evidence="1">
    <location>
        <begin position="179"/>
        <end position="200"/>
    </location>
</feature>
<feature type="transmembrane region" description="Helical" evidence="1">
    <location>
        <begin position="237"/>
        <end position="258"/>
    </location>
</feature>
<keyword evidence="1" id="KW-0472">Membrane</keyword>
<sequence length="263" mass="30282">MNQTFNLHRFTLLLRLHLSEHSRTYLMGVGILFGIWTVMLAPSTAKISHFSESIYRTHGVMLGFIFCGASAWFASESFRVVNTPMRGIPFLTLPASQLEKYLVACLMIVLFVLVFLAVFYTVEGVCFSIINARLPQIEPRYQLLDLRGPFTPIELRYCALVGVPLFFLGSIYFPKVAFVKTGIVAFLLLFITMFLNEFIVNQVFPSREFYGSTVFTEVHFEQNRTWYEVELTGTPKLIVVCSLLLITLMLWFTAYIRFKEKEL</sequence>
<keyword evidence="1" id="KW-0812">Transmembrane</keyword>
<evidence type="ECO:0000313" key="3">
    <source>
        <dbReference type="Proteomes" id="UP000477386"/>
    </source>
</evidence>
<proteinExistence type="predicted"/>
<comment type="caution">
    <text evidence="2">The sequence shown here is derived from an EMBL/GenBank/DDBJ whole genome shotgun (WGS) entry which is preliminary data.</text>
</comment>
<organism evidence="2 3">
    <name type="scientific">Spirosoma agri</name>
    <dbReference type="NCBI Taxonomy" id="1987381"/>
    <lineage>
        <taxon>Bacteria</taxon>
        <taxon>Pseudomonadati</taxon>
        <taxon>Bacteroidota</taxon>
        <taxon>Cytophagia</taxon>
        <taxon>Cytophagales</taxon>
        <taxon>Cytophagaceae</taxon>
        <taxon>Spirosoma</taxon>
    </lineage>
</organism>
<feature type="transmembrane region" description="Helical" evidence="1">
    <location>
        <begin position="54"/>
        <end position="75"/>
    </location>
</feature>